<reference evidence="7" key="1">
    <citation type="submission" date="2023-12" db="EMBL/GenBank/DDBJ databases">
        <title>Genome assembly of Anisodus tanguticus.</title>
        <authorList>
            <person name="Wang Y.-J."/>
        </authorList>
    </citation>
    <scope>NUCLEOTIDE SEQUENCE</scope>
    <source>
        <strain evidence="7">KB-2021</strain>
        <tissue evidence="7">Leaf</tissue>
    </source>
</reference>
<evidence type="ECO:0000256" key="3">
    <source>
        <dbReference type="ARBA" id="ARBA00022692"/>
    </source>
</evidence>
<dbReference type="GO" id="GO:0005391">
    <property type="term" value="F:P-type sodium:potassium-exchanging transporter activity"/>
    <property type="evidence" value="ECO:0007669"/>
    <property type="project" value="TreeGrafter"/>
</dbReference>
<dbReference type="GO" id="GO:0006883">
    <property type="term" value="P:intracellular sodium ion homeostasis"/>
    <property type="evidence" value="ECO:0007669"/>
    <property type="project" value="TreeGrafter"/>
</dbReference>
<keyword evidence="8" id="KW-1185">Reference proteome</keyword>
<protein>
    <submittedName>
        <fullName evidence="7">Uncharacterized protein</fullName>
    </submittedName>
</protein>
<proteinExistence type="predicted"/>
<gene>
    <name evidence="7" type="ORF">RND71_043629</name>
</gene>
<dbReference type="GO" id="GO:1902600">
    <property type="term" value="P:proton transmembrane transport"/>
    <property type="evidence" value="ECO:0007669"/>
    <property type="project" value="TreeGrafter"/>
</dbReference>
<dbReference type="GO" id="GO:0030007">
    <property type="term" value="P:intracellular potassium ion homeostasis"/>
    <property type="evidence" value="ECO:0007669"/>
    <property type="project" value="TreeGrafter"/>
</dbReference>
<dbReference type="EMBL" id="JAVYJV010000100">
    <property type="protein sequence ID" value="KAK4336728.1"/>
    <property type="molecule type" value="Genomic_DNA"/>
</dbReference>
<keyword evidence="2" id="KW-1003">Cell membrane</keyword>
<evidence type="ECO:0000256" key="1">
    <source>
        <dbReference type="ARBA" id="ARBA00004651"/>
    </source>
</evidence>
<organism evidence="7 8">
    <name type="scientific">Anisodus tanguticus</name>
    <dbReference type="NCBI Taxonomy" id="243964"/>
    <lineage>
        <taxon>Eukaryota</taxon>
        <taxon>Viridiplantae</taxon>
        <taxon>Streptophyta</taxon>
        <taxon>Embryophyta</taxon>
        <taxon>Tracheophyta</taxon>
        <taxon>Spermatophyta</taxon>
        <taxon>Magnoliopsida</taxon>
        <taxon>eudicotyledons</taxon>
        <taxon>Gunneridae</taxon>
        <taxon>Pentapetalae</taxon>
        <taxon>asterids</taxon>
        <taxon>lamiids</taxon>
        <taxon>Solanales</taxon>
        <taxon>Solanaceae</taxon>
        <taxon>Solanoideae</taxon>
        <taxon>Hyoscyameae</taxon>
        <taxon>Anisodus</taxon>
    </lineage>
</organism>
<dbReference type="InterPro" id="IPR050510">
    <property type="entry name" value="Cation_transp_ATPase_P-type"/>
</dbReference>
<dbReference type="SUPFAM" id="SSF81665">
    <property type="entry name" value="Calcium ATPase, transmembrane domain M"/>
    <property type="match status" value="1"/>
</dbReference>
<comment type="caution">
    <text evidence="7">The sequence shown here is derived from an EMBL/GenBank/DDBJ whole genome shotgun (WGS) entry which is preliminary data.</text>
</comment>
<dbReference type="PRINTS" id="PR00119">
    <property type="entry name" value="CATATPASE"/>
</dbReference>
<keyword evidence="5" id="KW-0472">Membrane</keyword>
<dbReference type="Pfam" id="PF00702">
    <property type="entry name" value="Hydrolase"/>
    <property type="match status" value="1"/>
</dbReference>
<dbReference type="AlphaFoldDB" id="A0AAE1ULW2"/>
<dbReference type="PANTHER" id="PTHR43294:SF21">
    <property type="entry name" value="CATION TRANSPORTING ATPASE"/>
    <property type="match status" value="1"/>
</dbReference>
<dbReference type="GO" id="GO:0005886">
    <property type="term" value="C:plasma membrane"/>
    <property type="evidence" value="ECO:0007669"/>
    <property type="project" value="UniProtKB-SubCell"/>
</dbReference>
<dbReference type="GO" id="GO:0036376">
    <property type="term" value="P:sodium ion export across plasma membrane"/>
    <property type="evidence" value="ECO:0007669"/>
    <property type="project" value="TreeGrafter"/>
</dbReference>
<dbReference type="GO" id="GO:1990573">
    <property type="term" value="P:potassium ion import across plasma membrane"/>
    <property type="evidence" value="ECO:0007669"/>
    <property type="project" value="TreeGrafter"/>
</dbReference>
<keyword evidence="3" id="KW-0812">Transmembrane</keyword>
<evidence type="ECO:0000256" key="6">
    <source>
        <dbReference type="SAM" id="MobiDB-lite"/>
    </source>
</evidence>
<feature type="region of interest" description="Disordered" evidence="6">
    <location>
        <begin position="1"/>
        <end position="26"/>
    </location>
</feature>
<accession>A0AAE1ULW2</accession>
<evidence type="ECO:0000313" key="8">
    <source>
        <dbReference type="Proteomes" id="UP001291623"/>
    </source>
</evidence>
<comment type="subcellular location">
    <subcellularLocation>
        <location evidence="1">Cell membrane</location>
        <topology evidence="1">Multi-pass membrane protein</topology>
    </subcellularLocation>
</comment>
<dbReference type="InterPro" id="IPR023298">
    <property type="entry name" value="ATPase_P-typ_TM_dom_sf"/>
</dbReference>
<dbReference type="InterPro" id="IPR036412">
    <property type="entry name" value="HAD-like_sf"/>
</dbReference>
<evidence type="ECO:0000256" key="4">
    <source>
        <dbReference type="ARBA" id="ARBA00022989"/>
    </source>
</evidence>
<dbReference type="PANTHER" id="PTHR43294">
    <property type="entry name" value="SODIUM/POTASSIUM-TRANSPORTING ATPASE SUBUNIT ALPHA"/>
    <property type="match status" value="1"/>
</dbReference>
<dbReference type="Gene3D" id="3.40.50.1000">
    <property type="entry name" value="HAD superfamily/HAD-like"/>
    <property type="match status" value="1"/>
</dbReference>
<dbReference type="Proteomes" id="UP001291623">
    <property type="component" value="Unassembled WGS sequence"/>
</dbReference>
<sequence>MDNEDSGSYRLAVSPQLPDDGLTSEGRPRAIRYKKKILNEINQELQLEEHKLNVEEICEIYQTDPEFGLMATQAKAILERDDLNEIEVENEQSKLSVADSIKKLRAAGLKVVIVTGDHPTTAKSVARMTNIISQGNETIEEMARRLALPIQQIDPSLAQITVVHGSDTQKFTPEALDAITSSSQELVFARLTPQQKLLVVESFQRNESIVTVVGDGLNDLPMMKKSDLDVLKLA</sequence>
<dbReference type="SUPFAM" id="SSF56784">
    <property type="entry name" value="HAD-like"/>
    <property type="match status" value="1"/>
</dbReference>
<evidence type="ECO:0000313" key="7">
    <source>
        <dbReference type="EMBL" id="KAK4336728.1"/>
    </source>
</evidence>
<evidence type="ECO:0000256" key="5">
    <source>
        <dbReference type="ARBA" id="ARBA00023136"/>
    </source>
</evidence>
<evidence type="ECO:0000256" key="2">
    <source>
        <dbReference type="ARBA" id="ARBA00022475"/>
    </source>
</evidence>
<dbReference type="InterPro" id="IPR023214">
    <property type="entry name" value="HAD_sf"/>
</dbReference>
<keyword evidence="4" id="KW-1133">Transmembrane helix</keyword>
<name>A0AAE1ULW2_9SOLA</name>